<sequence>MPLTEFNPRGTTAPCLAAVSPPPSATSPESSSLIKALKAIVNSRFGLTFSAPKPPYDQAWAEACKNLPVPEQNVCQFVARIRRQLRQPEAREAIVHNAEPRSCHSLYPWLPGIPRPLLRNEQLQQLAAIALGQSPAGPEMTDLEQRCPALWQLLMAEIYRTVTESETGLAEKCLPQLMRMPVVSNALTQLNPLLPTVVWVAQLLWQMRQKGVVDTLDHELKLHINHWLSALEGTVAVPGRPYIALADKNLWHSLDRWVQNRLSLLTGSDGAQPLVEPAFSSTGRVVTDAPECTPDPLLTLPAMPAHGWQVNSVLNRASEKQTALLVQVQTCYELLQLHKQPLNLAVGCALPAVNDTTPQADNDATTLSHSLVIDEAGAVYNRIQIESGDQPFILQGVNIPPHSRPVPVTQFAGPGDQLTVFRPQEAEIRTAEQTTNSKEKRPASYATAKTTEIKRDTGQPHSVNISPSQPPYSLNPFRPGEMELSMPLRPGFFNGLVHEKVQKKRWQQPTTVFGSAWPLSGAVAARPDSYFKTLQKIKIRENIVDSFYESLQIKYPGEIENHELVTLTTTENDDTREEIVPLPEALARFVNVEDEIQQKHISLACNLHWSTPLCSDVVTFITSKYFGDIDNTIAMDWQSAANQQASWWYAVGAARKSLDKMAEILHKIQSPIWNVNLWITNKANEIISEENIDLLKFNSTTQVGVGVIMPASYNRQHMPILDRSLEGSWQPIGNYTVTEILTREYLRNNNFRYESLHFRFPEGISQKLQEKILQLDLQSLYMAELTTTLSSDVVKDGMLSLFSAIVSKAIGELLVDNKSIFENNHIRLAVTEKRYYLMNWHGYAINNIIFIPIQEGKINEGIILSLRDGGSWDVKIDPSGSISFFDSKTDAVAVLNMINKNLPIKVQTESPLKEIKDNQIIIDSYGQYKVTFHGKTFAKKVWIAPTADKSLTLKKSAHLTEDLLGNFVRTLQSNMNYLVKSNAECQLDSAIEILYTISTMVYIYTIPTIGISLTRASVISPIWGGANTGLRGALMLAPALSIFPKLVKASTADRSKEAKKAFSDAVLGIALEVAGFVLHSYSPNLITGLFKQGSKIVKATFDQLPSCTVQSLVNDLKQVISAYQNEIYPDGGNNSLADGAKQYHLTLLPERKAPAPVDEVRKVLANFPDYFASHQQNIVLNTQSFNDQAKMQGILQQYLQSNFYQVDIGRISRWLNIIDQPQIDYLLRVKSPSSDPDSPFTHSDDVVIWFDTAKFISGNPEDILLYGAEEWLLSQPKNSAISIDWFATPEYSSSDINLLPLDKTPFSEAVLTYPDWYKKCIKNLSLNNIEVAQENTREQLSKQEAILFEQAVISDNSTLSLILGQHFTQHKLQPADELGQKIALLSRYPISQQPTPLPEGDYILVGTDLRGIDADNDGNITLTDFGSSAPLLRQNRLQGYAPTEIIPAGMAAEISSLYAPGIDEFLINQPGEFNNTLSQLRLQRLEQNTRWLERPGNNFHVPLIVAVDRHQARVNLRNQLEATFPVDAILFVLTAKDFRFQVRNILLSLRTTPIPVSSLLTETPIALSKTVALANTFAMLPSLTNARRAVNNDKYQPWMPVINLQAGTQLINPTTAQQLRGQTRADNYDYFLGDSPRRITSLQDISLAEPGARIAFLDREAGPGEPPMSHAMLMVGNGTAVGVNNQVIGSGEQWQKIYLAAGNWIQDEQHGFVLKTDDHKLSLHIQTSLLPPVPPSSISTPTEPNYDLKNTIKLAEFFTDYPSAQWAKDIGEGESWQAIIKLFAHGWIFDNKTADHLLTQTSAENYQQLVGESAQIIRSTDELMASEPGSFLVFVEKQQGKRIMVHAMIMANNGFLVGINNQIIGGQAGWQKIHITRLQYDANNLHGLVITACARKFNCIITSPMD</sequence>
<gene>
    <name evidence="3" type="ORF">NG42_03235</name>
    <name evidence="2" type="ORF">NG43_19020</name>
</gene>
<evidence type="ECO:0000256" key="1">
    <source>
        <dbReference type="SAM" id="MobiDB-lite"/>
    </source>
</evidence>
<dbReference type="PROSITE" id="PS00639">
    <property type="entry name" value="THIOL_PROTEASE_HIS"/>
    <property type="match status" value="1"/>
</dbReference>
<name>A0A0L7TA34_9GAMM</name>
<dbReference type="PROSITE" id="PS00018">
    <property type="entry name" value="EF_HAND_1"/>
    <property type="match status" value="1"/>
</dbReference>
<protein>
    <submittedName>
        <fullName evidence="3">Uncharacterized protein</fullName>
    </submittedName>
</protein>
<reference evidence="4 5" key="1">
    <citation type="journal article" date="2015" name="Int. J. Syst. Evol. Microbiol.">
        <title>Erwinia iniecta sp. nov., isolated from Russian wheat aphids (Diuraphis noxia).</title>
        <authorList>
            <person name="Campillo T."/>
            <person name="Luna E."/>
            <person name="Portier P."/>
            <person name="Fischer-Le Saux M."/>
            <person name="Lapitan N."/>
            <person name="Tisserat N.A."/>
            <person name="Leach J.E."/>
        </authorList>
    </citation>
    <scope>NUCLEOTIDE SEQUENCE [LARGE SCALE GENOMIC DNA]</scope>
    <source>
        <strain evidence="3 5">B120</strain>
        <strain evidence="2 4">B149</strain>
    </source>
</reference>
<keyword evidence="5" id="KW-1185">Reference proteome</keyword>
<evidence type="ECO:0000313" key="4">
    <source>
        <dbReference type="Proteomes" id="UP000036851"/>
    </source>
</evidence>
<comment type="caution">
    <text evidence="3">The sequence shown here is derived from an EMBL/GenBank/DDBJ whole genome shotgun (WGS) entry which is preliminary data.</text>
</comment>
<accession>A0A0L7TA34</accession>
<dbReference type="PATRIC" id="fig|1560201.3.peg.693"/>
<dbReference type="EMBL" id="JRXF01000037">
    <property type="protein sequence ID" value="KOC89360.1"/>
    <property type="molecule type" value="Genomic_DNA"/>
</dbReference>
<dbReference type="EMBL" id="JRXE01000003">
    <property type="protein sequence ID" value="KOC92230.1"/>
    <property type="molecule type" value="Genomic_DNA"/>
</dbReference>
<dbReference type="Proteomes" id="UP000037088">
    <property type="component" value="Unassembled WGS sequence"/>
</dbReference>
<dbReference type="InterPro" id="IPR018247">
    <property type="entry name" value="EF_Hand_1_Ca_BS"/>
</dbReference>
<dbReference type="InterPro" id="IPR025660">
    <property type="entry name" value="Pept_his_AS"/>
</dbReference>
<evidence type="ECO:0000313" key="5">
    <source>
        <dbReference type="Proteomes" id="UP000037088"/>
    </source>
</evidence>
<evidence type="ECO:0000313" key="3">
    <source>
        <dbReference type="EMBL" id="KOC92230.1"/>
    </source>
</evidence>
<feature type="region of interest" description="Disordered" evidence="1">
    <location>
        <begin position="1"/>
        <end position="28"/>
    </location>
</feature>
<evidence type="ECO:0000313" key="2">
    <source>
        <dbReference type="EMBL" id="KOC89360.1"/>
    </source>
</evidence>
<dbReference type="RefSeq" id="WP_052897784.1">
    <property type="nucleotide sequence ID" value="NZ_JRXE01000003.1"/>
</dbReference>
<proteinExistence type="predicted"/>
<dbReference type="OrthoDB" id="6524808at2"/>
<dbReference type="Proteomes" id="UP000036851">
    <property type="component" value="Unassembled WGS sequence"/>
</dbReference>
<organism evidence="3 5">
    <name type="scientific">Winslowiella iniecta</name>
    <dbReference type="NCBI Taxonomy" id="1560201"/>
    <lineage>
        <taxon>Bacteria</taxon>
        <taxon>Pseudomonadati</taxon>
        <taxon>Pseudomonadota</taxon>
        <taxon>Gammaproteobacteria</taxon>
        <taxon>Enterobacterales</taxon>
        <taxon>Erwiniaceae</taxon>
        <taxon>Winslowiella</taxon>
    </lineage>
</organism>